<dbReference type="PANTHER" id="PTHR12542:SF127">
    <property type="entry name" value="EXOCYST COMPLEX COMPONENT EXO70C1"/>
    <property type="match status" value="1"/>
</dbReference>
<dbReference type="AlphaFoldDB" id="A0AAW2MK07"/>
<feature type="compositionally biased region" description="Basic and acidic residues" evidence="4">
    <location>
        <begin position="1"/>
        <end position="11"/>
    </location>
</feature>
<dbReference type="InterPro" id="IPR004140">
    <property type="entry name" value="Exo70"/>
</dbReference>
<dbReference type="GO" id="GO:0006887">
    <property type="term" value="P:exocytosis"/>
    <property type="evidence" value="ECO:0007669"/>
    <property type="project" value="UniProtKB-KW"/>
</dbReference>
<feature type="compositionally biased region" description="Basic and acidic residues" evidence="4">
    <location>
        <begin position="45"/>
        <end position="55"/>
    </location>
</feature>
<dbReference type="Pfam" id="PF03081">
    <property type="entry name" value="Exo70_C"/>
    <property type="match status" value="1"/>
</dbReference>
<dbReference type="SUPFAM" id="SSF74788">
    <property type="entry name" value="Cullin repeat-like"/>
    <property type="match status" value="1"/>
</dbReference>
<keyword evidence="3" id="KW-0268">Exocytosis</keyword>
<dbReference type="Gene3D" id="1.20.1280.170">
    <property type="entry name" value="Exocyst complex component Exo70"/>
    <property type="match status" value="1"/>
</dbReference>
<dbReference type="InterPro" id="IPR046364">
    <property type="entry name" value="Exo70_C"/>
</dbReference>
<dbReference type="EMBL" id="JACGWM010000013">
    <property type="protein sequence ID" value="KAL0331832.1"/>
    <property type="molecule type" value="Genomic_DNA"/>
</dbReference>
<evidence type="ECO:0000256" key="1">
    <source>
        <dbReference type="ARBA" id="ARBA00006756"/>
    </source>
</evidence>
<accession>A0AAW2MK07</accession>
<evidence type="ECO:0000259" key="5">
    <source>
        <dbReference type="Pfam" id="PF03081"/>
    </source>
</evidence>
<dbReference type="InterPro" id="IPR016159">
    <property type="entry name" value="Cullin_repeat-like_dom_sf"/>
</dbReference>
<feature type="compositionally biased region" description="Polar residues" evidence="4">
    <location>
        <begin position="522"/>
        <end position="538"/>
    </location>
</feature>
<feature type="region of interest" description="Disordered" evidence="4">
    <location>
        <begin position="244"/>
        <end position="284"/>
    </location>
</feature>
<dbReference type="GO" id="GO:0000145">
    <property type="term" value="C:exocyst"/>
    <property type="evidence" value="ECO:0007669"/>
    <property type="project" value="InterPro"/>
</dbReference>
<feature type="compositionally biased region" description="Basic and acidic residues" evidence="4">
    <location>
        <begin position="244"/>
        <end position="258"/>
    </location>
</feature>
<reference evidence="6" key="1">
    <citation type="submission" date="2020-06" db="EMBL/GenBank/DDBJ databases">
        <authorList>
            <person name="Li T."/>
            <person name="Hu X."/>
            <person name="Zhang T."/>
            <person name="Song X."/>
            <person name="Zhang H."/>
            <person name="Dai N."/>
            <person name="Sheng W."/>
            <person name="Hou X."/>
            <person name="Wei L."/>
        </authorList>
    </citation>
    <scope>NUCLEOTIDE SEQUENCE</scope>
    <source>
        <strain evidence="6">KEN8</strain>
        <tissue evidence="6">Leaf</tissue>
    </source>
</reference>
<dbReference type="Pfam" id="PF20669">
    <property type="entry name" value="Exo70_N"/>
    <property type="match status" value="1"/>
</dbReference>
<protein>
    <recommendedName>
        <fullName evidence="3">Exocyst subunit Exo70 family protein</fullName>
    </recommendedName>
</protein>
<keyword evidence="3" id="KW-0653">Protein transport</keyword>
<evidence type="ECO:0000256" key="4">
    <source>
        <dbReference type="SAM" id="MobiDB-lite"/>
    </source>
</evidence>
<evidence type="ECO:0000313" key="6">
    <source>
        <dbReference type="EMBL" id="KAL0331832.1"/>
    </source>
</evidence>
<feature type="region of interest" description="Disordered" evidence="4">
    <location>
        <begin position="520"/>
        <end position="541"/>
    </location>
</feature>
<feature type="compositionally biased region" description="Basic and acidic residues" evidence="4">
    <location>
        <begin position="98"/>
        <end position="115"/>
    </location>
</feature>
<feature type="domain" description="Exocyst complex subunit Exo70 C-terminal" evidence="5">
    <location>
        <begin position="353"/>
        <end position="726"/>
    </location>
</feature>
<gene>
    <name evidence="6" type="ORF">Scaly_2084700</name>
</gene>
<feature type="region of interest" description="Disordered" evidence="4">
    <location>
        <begin position="1"/>
        <end position="126"/>
    </location>
</feature>
<organism evidence="6">
    <name type="scientific">Sesamum calycinum</name>
    <dbReference type="NCBI Taxonomy" id="2727403"/>
    <lineage>
        <taxon>Eukaryota</taxon>
        <taxon>Viridiplantae</taxon>
        <taxon>Streptophyta</taxon>
        <taxon>Embryophyta</taxon>
        <taxon>Tracheophyta</taxon>
        <taxon>Spermatophyta</taxon>
        <taxon>Magnoliopsida</taxon>
        <taxon>eudicotyledons</taxon>
        <taxon>Gunneridae</taxon>
        <taxon>Pentapetalae</taxon>
        <taxon>asterids</taxon>
        <taxon>lamiids</taxon>
        <taxon>Lamiales</taxon>
        <taxon>Pedaliaceae</taxon>
        <taxon>Sesamum</taxon>
    </lineage>
</organism>
<dbReference type="GO" id="GO:0005546">
    <property type="term" value="F:phosphatidylinositol-4,5-bisphosphate binding"/>
    <property type="evidence" value="ECO:0007669"/>
    <property type="project" value="InterPro"/>
</dbReference>
<proteinExistence type="inferred from homology"/>
<sequence length="740" mass="84061">MDSDDQKDKPLPETPMDIADQKDKPLPEAPSPMDAADNQNSPPENIKKDAHDNSYHPENNSEADDQHLPQNRGVDDAPSSPKPGPEVPDPNTENAEDLEVKGEHEEPAQVKHQEESFPLPPDLNKLSQDIDQFLSSLSNLSEGGESTPPDLPIFVEQFMVLVEAKIEEYDSGDIPVKWDRLTVEESASYLEAVNRVSSVSKALAKFSSQHKYASSINDFGRILQRAMSYVEEEFKLLLEDHKIHDSSDPSHKTNDSKHNQSSNQESDENPHHEPSSPEEETNISGYSEEILSDLIRLSKAMITGGYEAECCQVYYVVRRNALEENLNKLGFEKHSIDDVHKMSWETLERETESWIKTFKQIANLHFSSERKLSEAVFSDYPSISQNLLGSLSHGVTLQFLNFAEGIALTKRSGEKLFKFLDIYEMLRDTLPVIDNLFPEEWAAELKNEASIIRSHLGEAMISIFNELENSIKADSGKTQVPGGAVHPLTKYIMNYLEYACEYKGTLEQVFREHQKIERADSNPGSEYDYSSQTQNPSNEKVVARQSPFQAQIIKTMELLDANVEGKSKLYKDPSLSSIFMMNNGRYTLKKIKGSADLNSLMGETWYRKKSSDLRQYHKGYQRETWGKLLNCLHPEGLTVKGKVMKPVLKERFKSFNAMFDEIHKTQSNWVVGDEQLQSELRVSISNMVIPAYRSFLGRYSQTFTPGRQTEKYVKFQPEDIETYIDDLFDGNAAPMGRKKV</sequence>
<dbReference type="PANTHER" id="PTHR12542">
    <property type="entry name" value="EXOCYST COMPLEX PROTEIN EXO70"/>
    <property type="match status" value="1"/>
</dbReference>
<evidence type="ECO:0000256" key="2">
    <source>
        <dbReference type="ARBA" id="ARBA00022448"/>
    </source>
</evidence>
<reference evidence="6" key="2">
    <citation type="journal article" date="2024" name="Plant">
        <title>Genomic evolution and insights into agronomic trait innovations of Sesamum species.</title>
        <authorList>
            <person name="Miao H."/>
            <person name="Wang L."/>
            <person name="Qu L."/>
            <person name="Liu H."/>
            <person name="Sun Y."/>
            <person name="Le M."/>
            <person name="Wang Q."/>
            <person name="Wei S."/>
            <person name="Zheng Y."/>
            <person name="Lin W."/>
            <person name="Duan Y."/>
            <person name="Cao H."/>
            <person name="Xiong S."/>
            <person name="Wang X."/>
            <person name="Wei L."/>
            <person name="Li C."/>
            <person name="Ma Q."/>
            <person name="Ju M."/>
            <person name="Zhao R."/>
            <person name="Li G."/>
            <person name="Mu C."/>
            <person name="Tian Q."/>
            <person name="Mei H."/>
            <person name="Zhang T."/>
            <person name="Gao T."/>
            <person name="Zhang H."/>
        </authorList>
    </citation>
    <scope>NUCLEOTIDE SEQUENCE</scope>
    <source>
        <strain evidence="6">KEN8</strain>
    </source>
</reference>
<keyword evidence="2 3" id="KW-0813">Transport</keyword>
<comment type="similarity">
    <text evidence="1 3">Belongs to the EXO70 family.</text>
</comment>
<dbReference type="GO" id="GO:0015031">
    <property type="term" value="P:protein transport"/>
    <property type="evidence" value="ECO:0007669"/>
    <property type="project" value="UniProtKB-KW"/>
</dbReference>
<comment type="caution">
    <text evidence="6">The sequence shown here is derived from an EMBL/GenBank/DDBJ whole genome shotgun (WGS) entry which is preliminary data.</text>
</comment>
<comment type="function">
    <text evidence="3">Component of the exocyst complex.</text>
</comment>
<name>A0AAW2MK07_9LAMI</name>
<evidence type="ECO:0000256" key="3">
    <source>
        <dbReference type="RuleBase" id="RU365026"/>
    </source>
</evidence>